<dbReference type="SMART" id="SM00342">
    <property type="entry name" value="HTH_ARAC"/>
    <property type="match status" value="1"/>
</dbReference>
<feature type="transmembrane region" description="Helical" evidence="4">
    <location>
        <begin position="33"/>
        <end position="52"/>
    </location>
</feature>
<dbReference type="InterPro" id="IPR018062">
    <property type="entry name" value="HTH_AraC-typ_CS"/>
</dbReference>
<sequence>MYFLNFLHLSLSLSFWLWAISILFVPGRSASKVLFSFVLLLVGVQDLFLGLADSGLILYLPHLLWVNAPSLFLLGPAFYLYSRVISTGPDLSKKDFLHLIPAVLCIAAFMPIYLLSTEEKIRIMLNWNWENADFGIHFHIVRAGILSVCAYYFFSLRRLYQGGLDNRRQFILLLTGIPTVVLLSFGLWFGKLWIQHIGGILLEIHLITFYLLMQRDSKWQVWLKLPARPDREESRLNNLDIPQILLRLESLMTQDRCFADEDLSLNRLADLMDLQRHQLSELLNRVIGTDFKSYINKFRIEEAKVLLLSEPDRSILSIAFAVGFNSKSAFNLVFRKVTGITPTAYREMGESKIVV</sequence>
<organism evidence="7 9">
    <name type="scientific">Leptospira perolatii</name>
    <dbReference type="NCBI Taxonomy" id="2023191"/>
    <lineage>
        <taxon>Bacteria</taxon>
        <taxon>Pseudomonadati</taxon>
        <taxon>Spirochaetota</taxon>
        <taxon>Spirochaetia</taxon>
        <taxon>Leptospirales</taxon>
        <taxon>Leptospiraceae</taxon>
        <taxon>Leptospira</taxon>
    </lineage>
</organism>
<evidence type="ECO:0000313" key="6">
    <source>
        <dbReference type="EMBL" id="PJZ69122.1"/>
    </source>
</evidence>
<gene>
    <name evidence="6" type="ORF">CH360_12655</name>
    <name evidence="7" type="ORF">CH373_11610</name>
</gene>
<feature type="domain" description="HTH araC/xylS-type" evidence="5">
    <location>
        <begin position="242"/>
        <end position="348"/>
    </location>
</feature>
<dbReference type="InterPro" id="IPR018060">
    <property type="entry name" value="HTH_AraC"/>
</dbReference>
<feature type="transmembrane region" description="Helical" evidence="4">
    <location>
        <begin position="136"/>
        <end position="154"/>
    </location>
</feature>
<dbReference type="AlphaFoldDB" id="A0A2M9ZMA8"/>
<dbReference type="Proteomes" id="UP000231962">
    <property type="component" value="Unassembled WGS sequence"/>
</dbReference>
<dbReference type="Pfam" id="PF12833">
    <property type="entry name" value="HTH_18"/>
    <property type="match status" value="1"/>
</dbReference>
<proteinExistence type="predicted"/>
<reference evidence="8 9" key="1">
    <citation type="submission" date="2017-07" db="EMBL/GenBank/DDBJ databases">
        <title>Leptospira spp. isolated from tropical soils.</title>
        <authorList>
            <person name="Thibeaux R."/>
            <person name="Iraola G."/>
            <person name="Ferres I."/>
            <person name="Bierque E."/>
            <person name="Girault D."/>
            <person name="Soupe-Gilbert M.-E."/>
            <person name="Picardeau M."/>
            <person name="Goarant C."/>
        </authorList>
    </citation>
    <scope>NUCLEOTIDE SEQUENCE [LARGE SCALE GENOMIC DNA]</scope>
    <source>
        <strain evidence="7 9">FH1-B-B1</strain>
        <strain evidence="6 8">FH1-B-C1</strain>
    </source>
</reference>
<evidence type="ECO:0000256" key="2">
    <source>
        <dbReference type="ARBA" id="ARBA00023125"/>
    </source>
</evidence>
<evidence type="ECO:0000313" key="9">
    <source>
        <dbReference type="Proteomes" id="UP000231990"/>
    </source>
</evidence>
<keyword evidence="1" id="KW-0805">Transcription regulation</keyword>
<name>A0A2M9ZMA8_9LEPT</name>
<evidence type="ECO:0000313" key="7">
    <source>
        <dbReference type="EMBL" id="PJZ73134.1"/>
    </source>
</evidence>
<dbReference type="OrthoDB" id="9799319at2"/>
<dbReference type="GO" id="GO:0043565">
    <property type="term" value="F:sequence-specific DNA binding"/>
    <property type="evidence" value="ECO:0007669"/>
    <property type="project" value="InterPro"/>
</dbReference>
<evidence type="ECO:0000256" key="1">
    <source>
        <dbReference type="ARBA" id="ARBA00023015"/>
    </source>
</evidence>
<dbReference type="PROSITE" id="PS00041">
    <property type="entry name" value="HTH_ARAC_FAMILY_1"/>
    <property type="match status" value="1"/>
</dbReference>
<keyword evidence="4" id="KW-0472">Membrane</keyword>
<evidence type="ECO:0000256" key="3">
    <source>
        <dbReference type="ARBA" id="ARBA00023163"/>
    </source>
</evidence>
<feature type="transmembrane region" description="Helical" evidence="4">
    <location>
        <begin position="194"/>
        <end position="213"/>
    </location>
</feature>
<evidence type="ECO:0000259" key="5">
    <source>
        <dbReference type="PROSITE" id="PS01124"/>
    </source>
</evidence>
<feature type="transmembrane region" description="Helical" evidence="4">
    <location>
        <begin position="96"/>
        <end position="116"/>
    </location>
</feature>
<keyword evidence="4" id="KW-0812">Transmembrane</keyword>
<comment type="caution">
    <text evidence="7">The sequence shown here is derived from an EMBL/GenBank/DDBJ whole genome shotgun (WGS) entry which is preliminary data.</text>
</comment>
<dbReference type="InterPro" id="IPR020449">
    <property type="entry name" value="Tscrpt_reg_AraC-type_HTH"/>
</dbReference>
<dbReference type="SUPFAM" id="SSF46689">
    <property type="entry name" value="Homeodomain-like"/>
    <property type="match status" value="1"/>
</dbReference>
<evidence type="ECO:0000313" key="8">
    <source>
        <dbReference type="Proteomes" id="UP000231962"/>
    </source>
</evidence>
<dbReference type="InterPro" id="IPR009057">
    <property type="entry name" value="Homeodomain-like_sf"/>
</dbReference>
<dbReference type="GO" id="GO:0003700">
    <property type="term" value="F:DNA-binding transcription factor activity"/>
    <property type="evidence" value="ECO:0007669"/>
    <property type="project" value="InterPro"/>
</dbReference>
<keyword evidence="2" id="KW-0238">DNA-binding</keyword>
<keyword evidence="8" id="KW-1185">Reference proteome</keyword>
<dbReference type="PROSITE" id="PS01124">
    <property type="entry name" value="HTH_ARAC_FAMILY_2"/>
    <property type="match status" value="1"/>
</dbReference>
<evidence type="ECO:0000256" key="4">
    <source>
        <dbReference type="SAM" id="Phobius"/>
    </source>
</evidence>
<dbReference type="EMBL" id="NPDY01000012">
    <property type="protein sequence ID" value="PJZ69122.1"/>
    <property type="molecule type" value="Genomic_DNA"/>
</dbReference>
<dbReference type="PANTHER" id="PTHR43280:SF29">
    <property type="entry name" value="ARAC-FAMILY TRANSCRIPTIONAL REGULATOR"/>
    <property type="match status" value="1"/>
</dbReference>
<dbReference type="EMBL" id="NPDZ01000006">
    <property type="protein sequence ID" value="PJZ73134.1"/>
    <property type="molecule type" value="Genomic_DNA"/>
</dbReference>
<feature type="transmembrane region" description="Helical" evidence="4">
    <location>
        <begin position="6"/>
        <end position="26"/>
    </location>
</feature>
<dbReference type="Gene3D" id="1.10.10.60">
    <property type="entry name" value="Homeodomain-like"/>
    <property type="match status" value="2"/>
</dbReference>
<protein>
    <recommendedName>
        <fullName evidence="5">HTH araC/xylS-type domain-containing protein</fullName>
    </recommendedName>
</protein>
<feature type="transmembrane region" description="Helical" evidence="4">
    <location>
        <begin position="64"/>
        <end position="84"/>
    </location>
</feature>
<keyword evidence="3" id="KW-0804">Transcription</keyword>
<dbReference type="PRINTS" id="PR00032">
    <property type="entry name" value="HTHARAC"/>
</dbReference>
<dbReference type="Proteomes" id="UP000231990">
    <property type="component" value="Unassembled WGS sequence"/>
</dbReference>
<feature type="transmembrane region" description="Helical" evidence="4">
    <location>
        <begin position="170"/>
        <end position="188"/>
    </location>
</feature>
<keyword evidence="4" id="KW-1133">Transmembrane helix</keyword>
<dbReference type="PANTHER" id="PTHR43280">
    <property type="entry name" value="ARAC-FAMILY TRANSCRIPTIONAL REGULATOR"/>
    <property type="match status" value="1"/>
</dbReference>
<accession>A0A2M9ZMA8</accession>